<feature type="domain" description="Replication factor-A protein 1 N-terminal" evidence="2">
    <location>
        <begin position="6"/>
        <end position="107"/>
    </location>
</feature>
<dbReference type="Pfam" id="PF04057">
    <property type="entry name" value="Rep-A_N"/>
    <property type="match status" value="1"/>
</dbReference>
<dbReference type="GO" id="GO:0003677">
    <property type="term" value="F:DNA binding"/>
    <property type="evidence" value="ECO:0007669"/>
    <property type="project" value="InterPro"/>
</dbReference>
<evidence type="ECO:0000259" key="2">
    <source>
        <dbReference type="Pfam" id="PF04057"/>
    </source>
</evidence>
<dbReference type="GO" id="GO:0005634">
    <property type="term" value="C:nucleus"/>
    <property type="evidence" value="ECO:0007669"/>
    <property type="project" value="InterPro"/>
</dbReference>
<gene>
    <name evidence="3" type="ORF">ACHHYP_06993</name>
</gene>
<dbReference type="EMBL" id="JNBR01001386">
    <property type="protein sequence ID" value="OQR88280.1"/>
    <property type="molecule type" value="Genomic_DNA"/>
</dbReference>
<organism evidence="3 4">
    <name type="scientific">Achlya hypogyna</name>
    <name type="common">Oomycete</name>
    <name type="synonym">Protoachlya hypogyna</name>
    <dbReference type="NCBI Taxonomy" id="1202772"/>
    <lineage>
        <taxon>Eukaryota</taxon>
        <taxon>Sar</taxon>
        <taxon>Stramenopiles</taxon>
        <taxon>Oomycota</taxon>
        <taxon>Saprolegniomycetes</taxon>
        <taxon>Saprolegniales</taxon>
        <taxon>Achlyaceae</taxon>
        <taxon>Achlya</taxon>
    </lineage>
</organism>
<dbReference type="Pfam" id="PF02214">
    <property type="entry name" value="BTB_2"/>
    <property type="match status" value="1"/>
</dbReference>
<evidence type="ECO:0008006" key="5">
    <source>
        <dbReference type="Google" id="ProtNLM"/>
    </source>
</evidence>
<protein>
    <recommendedName>
        <fullName evidence="5">Potassium channel tetramerisation-type BTB domain-containing protein</fullName>
    </recommendedName>
</protein>
<dbReference type="SUPFAM" id="SSF50249">
    <property type="entry name" value="Nucleic acid-binding proteins"/>
    <property type="match status" value="1"/>
</dbReference>
<dbReference type="GO" id="GO:0006260">
    <property type="term" value="P:DNA replication"/>
    <property type="evidence" value="ECO:0007669"/>
    <property type="project" value="InterPro"/>
</dbReference>
<dbReference type="InterPro" id="IPR045068">
    <property type="entry name" value="BACURD1-3"/>
</dbReference>
<evidence type="ECO:0000313" key="3">
    <source>
        <dbReference type="EMBL" id="OQR88280.1"/>
    </source>
</evidence>
<dbReference type="InterPro" id="IPR012340">
    <property type="entry name" value="NA-bd_OB-fold"/>
</dbReference>
<dbReference type="Gene3D" id="2.40.50.140">
    <property type="entry name" value="Nucleic acid-binding proteins"/>
    <property type="match status" value="1"/>
</dbReference>
<keyword evidence="4" id="KW-1185">Reference proteome</keyword>
<dbReference type="STRING" id="1202772.A0A1V9YRI3"/>
<dbReference type="InterPro" id="IPR003131">
    <property type="entry name" value="T1-type_BTB"/>
</dbReference>
<name>A0A1V9YRI3_ACHHY</name>
<dbReference type="PANTHER" id="PTHR11145">
    <property type="entry name" value="BTB/POZ DOMAIN-CONTAINING ADAPTER FOR CUL3-MEDIATED RHOA DEGRADATION PROTEIN FAMILY MEMBER"/>
    <property type="match status" value="1"/>
</dbReference>
<dbReference type="PANTHER" id="PTHR11145:SF8">
    <property type="entry name" value="RE57120P"/>
    <property type="match status" value="1"/>
</dbReference>
<proteinExistence type="predicted"/>
<dbReference type="Proteomes" id="UP000243579">
    <property type="component" value="Unassembled WGS sequence"/>
</dbReference>
<reference evidence="3 4" key="1">
    <citation type="journal article" date="2014" name="Genome Biol. Evol.">
        <title>The secreted proteins of Achlya hypogyna and Thraustotheca clavata identify the ancestral oomycete secretome and reveal gene acquisitions by horizontal gene transfer.</title>
        <authorList>
            <person name="Misner I."/>
            <person name="Blouin N."/>
            <person name="Leonard G."/>
            <person name="Richards T.A."/>
            <person name="Lane C.E."/>
        </authorList>
    </citation>
    <scope>NUCLEOTIDE SEQUENCE [LARGE SCALE GENOMIC DNA]</scope>
    <source>
        <strain evidence="3 4">ATCC 48635</strain>
    </source>
</reference>
<dbReference type="OrthoDB" id="2414723at2759"/>
<evidence type="ECO:0000313" key="4">
    <source>
        <dbReference type="Proteomes" id="UP000243579"/>
    </source>
</evidence>
<accession>A0A1V9YRI3</accession>
<evidence type="ECO:0000259" key="1">
    <source>
        <dbReference type="Pfam" id="PF02214"/>
    </source>
</evidence>
<dbReference type="SUPFAM" id="SSF54695">
    <property type="entry name" value="POZ domain"/>
    <property type="match status" value="1"/>
</dbReference>
<dbReference type="InterPro" id="IPR011333">
    <property type="entry name" value="SKP1/BTB/POZ_sf"/>
</dbReference>
<dbReference type="GO" id="GO:0051260">
    <property type="term" value="P:protein homooligomerization"/>
    <property type="evidence" value="ECO:0007669"/>
    <property type="project" value="InterPro"/>
</dbReference>
<sequence length="257" mass="28389">MLADRLSTDAIRQLHDQPSSAGGFRPCLQVVHIKMIQPASVVEKARYCLVLSDGTYCISCLLGPALSETFKHSAIGLHAVVQLLEYSPKFVAGKLQAILLVDVMEFVEACATRLGSEHPIYFELETATMSSLLQAQLELLVHKERHMERLVASVQENARAAAERITLNVGGRVFETAKSNLLRDPDSYFTVMLSMEPNQDASSYFLDINPLHFDRVMAHVRTGDLISFAGLSSYDATVLRQTIEYLGLEAAVAPEHP</sequence>
<dbReference type="Gene3D" id="3.30.710.10">
    <property type="entry name" value="Potassium Channel Kv1.1, Chain A"/>
    <property type="match status" value="1"/>
</dbReference>
<dbReference type="AlphaFoldDB" id="A0A1V9YRI3"/>
<dbReference type="InterPro" id="IPR007199">
    <property type="entry name" value="Rep_factor-A_N"/>
</dbReference>
<feature type="domain" description="Potassium channel tetramerisation-type BTB" evidence="1">
    <location>
        <begin position="165"/>
        <end position="251"/>
    </location>
</feature>
<comment type="caution">
    <text evidence="3">The sequence shown here is derived from an EMBL/GenBank/DDBJ whole genome shotgun (WGS) entry which is preliminary data.</text>
</comment>